<evidence type="ECO:0000256" key="6">
    <source>
        <dbReference type="ARBA" id="ARBA00022989"/>
    </source>
</evidence>
<name>A0A8B7NSC7_HYAAZ</name>
<proteinExistence type="predicted"/>
<feature type="transmembrane region" description="Helical" evidence="8">
    <location>
        <begin position="59"/>
        <end position="79"/>
    </location>
</feature>
<dbReference type="InterPro" id="IPR020846">
    <property type="entry name" value="MFS_dom"/>
</dbReference>
<feature type="transmembrane region" description="Helical" evidence="8">
    <location>
        <begin position="111"/>
        <end position="132"/>
    </location>
</feature>
<dbReference type="KEGG" id="hazt:108673351"/>
<dbReference type="FunFam" id="1.20.1250.20:FF:000218">
    <property type="entry name" value="facilitated trehalose transporter Tret1"/>
    <property type="match status" value="1"/>
</dbReference>
<dbReference type="Gene3D" id="1.20.1250.20">
    <property type="entry name" value="MFS general substrate transporter like domains"/>
    <property type="match status" value="1"/>
</dbReference>
<feature type="transmembrane region" description="Helical" evidence="8">
    <location>
        <begin position="320"/>
        <end position="340"/>
    </location>
</feature>
<dbReference type="Proteomes" id="UP000694843">
    <property type="component" value="Unplaced"/>
</dbReference>
<feature type="domain" description="Major facilitator superfamily (MFS) profile" evidence="9">
    <location>
        <begin position="19"/>
        <end position="440"/>
    </location>
</feature>
<feature type="transmembrane region" description="Helical" evidence="8">
    <location>
        <begin position="144"/>
        <end position="162"/>
    </location>
</feature>
<dbReference type="GO" id="GO:0022857">
    <property type="term" value="F:transmembrane transporter activity"/>
    <property type="evidence" value="ECO:0007669"/>
    <property type="project" value="InterPro"/>
</dbReference>
<sequence length="485" mass="52716">MTTLRTWIIFRWRQMLACALVVSALATTGSMVGWSVEVARMAEDPELPFNISTSQQRWLVSSVGIASVVSTLATGWLMEALGPCRLLSLLLLPQGLAWITMAVSYSLPWIFVGRIITGAIGIMLTTIIQPLVAELCQPDVRGMLSALPEMAISLGLLGAYVFARFLVWQAGTLLCGVLVFPSLCGVLFVPESPYWLIKKGRDKEATRSLMRLRAPEHDIEAEVAAIRDGIALQALEQGSFAQQFRSMGQSVNYRPVILLSVLVVLKEVGGAMFIFMYSAYFFLAAGVVWDPFTCTVLVGVTRLLFTFVSALVIDKVGRRPLLVFSSLTCGSAMFVIGAIVKIGSPSIAWIPLVAVLIFVASFGLGVGPVPWILVGEMLPTPVRSLAASICTCLFAFFTFLLSELMPQIIEVSGLDDAAFAFGAFQIFLALTTWLFVPETRGRTLEDLQTAFSGAALRPFRKSREGYVQAYGSTFSEAGPSQSKKA</sequence>
<dbReference type="SUPFAM" id="SSF103473">
    <property type="entry name" value="MFS general substrate transporter"/>
    <property type="match status" value="1"/>
</dbReference>
<keyword evidence="4" id="KW-0762">Sugar transport</keyword>
<dbReference type="PRINTS" id="PR00171">
    <property type="entry name" value="SUGRTRNSPORT"/>
</dbReference>
<dbReference type="AlphaFoldDB" id="A0A8B7NSC7"/>
<evidence type="ECO:0000256" key="4">
    <source>
        <dbReference type="ARBA" id="ARBA00022597"/>
    </source>
</evidence>
<evidence type="ECO:0000256" key="1">
    <source>
        <dbReference type="ARBA" id="ARBA00004651"/>
    </source>
</evidence>
<keyword evidence="10" id="KW-1185">Reference proteome</keyword>
<organism evidence="10 11">
    <name type="scientific">Hyalella azteca</name>
    <name type="common">Amphipod</name>
    <dbReference type="NCBI Taxonomy" id="294128"/>
    <lineage>
        <taxon>Eukaryota</taxon>
        <taxon>Metazoa</taxon>
        <taxon>Ecdysozoa</taxon>
        <taxon>Arthropoda</taxon>
        <taxon>Crustacea</taxon>
        <taxon>Multicrustacea</taxon>
        <taxon>Malacostraca</taxon>
        <taxon>Eumalacostraca</taxon>
        <taxon>Peracarida</taxon>
        <taxon>Amphipoda</taxon>
        <taxon>Senticaudata</taxon>
        <taxon>Talitrida</taxon>
        <taxon>Talitroidea</taxon>
        <taxon>Hyalellidae</taxon>
        <taxon>Hyalella</taxon>
    </lineage>
</organism>
<dbReference type="Pfam" id="PF00083">
    <property type="entry name" value="Sugar_tr"/>
    <property type="match status" value="1"/>
</dbReference>
<dbReference type="PROSITE" id="PS50850">
    <property type="entry name" value="MFS"/>
    <property type="match status" value="1"/>
</dbReference>
<comment type="subcellular location">
    <subcellularLocation>
        <location evidence="1">Cell membrane</location>
        <topology evidence="1">Multi-pass membrane protein</topology>
    </subcellularLocation>
</comment>
<dbReference type="OrthoDB" id="6346412at2759"/>
<evidence type="ECO:0000256" key="8">
    <source>
        <dbReference type="SAM" id="Phobius"/>
    </source>
</evidence>
<evidence type="ECO:0000313" key="10">
    <source>
        <dbReference type="Proteomes" id="UP000694843"/>
    </source>
</evidence>
<feature type="transmembrane region" description="Helical" evidence="8">
    <location>
        <begin position="385"/>
        <end position="405"/>
    </location>
</feature>
<dbReference type="PROSITE" id="PS00216">
    <property type="entry name" value="SUGAR_TRANSPORT_1"/>
    <property type="match status" value="1"/>
</dbReference>
<evidence type="ECO:0000313" key="11">
    <source>
        <dbReference type="RefSeq" id="XP_018016654.2"/>
    </source>
</evidence>
<feature type="transmembrane region" description="Helical" evidence="8">
    <location>
        <begin position="168"/>
        <end position="189"/>
    </location>
</feature>
<dbReference type="PANTHER" id="PTHR48021">
    <property type="match status" value="1"/>
</dbReference>
<gene>
    <name evidence="11" type="primary">LOC108673351</name>
</gene>
<feature type="transmembrane region" description="Helical" evidence="8">
    <location>
        <begin position="346"/>
        <end position="373"/>
    </location>
</feature>
<protein>
    <submittedName>
        <fullName evidence="11">Facilitated trehalose transporter Tret1</fullName>
    </submittedName>
</protein>
<accession>A0A8B7NSC7</accession>
<evidence type="ECO:0000259" key="9">
    <source>
        <dbReference type="PROSITE" id="PS50850"/>
    </source>
</evidence>
<keyword evidence="2" id="KW-0813">Transport</keyword>
<dbReference type="InterPro" id="IPR005829">
    <property type="entry name" value="Sugar_transporter_CS"/>
</dbReference>
<keyword evidence="3" id="KW-1003">Cell membrane</keyword>
<dbReference type="GO" id="GO:0005886">
    <property type="term" value="C:plasma membrane"/>
    <property type="evidence" value="ECO:0007669"/>
    <property type="project" value="UniProtKB-SubCell"/>
</dbReference>
<dbReference type="PANTHER" id="PTHR48021:SF1">
    <property type="entry name" value="GH07001P-RELATED"/>
    <property type="match status" value="1"/>
</dbReference>
<dbReference type="InterPro" id="IPR050549">
    <property type="entry name" value="MFS_Trehalose_Transporter"/>
</dbReference>
<keyword evidence="6 8" id="KW-1133">Transmembrane helix</keyword>
<feature type="transmembrane region" description="Helical" evidence="8">
    <location>
        <begin position="256"/>
        <end position="283"/>
    </location>
</feature>
<dbReference type="InterPro" id="IPR003663">
    <property type="entry name" value="Sugar/inositol_transpt"/>
</dbReference>
<dbReference type="InterPro" id="IPR036259">
    <property type="entry name" value="MFS_trans_sf"/>
</dbReference>
<evidence type="ECO:0000256" key="7">
    <source>
        <dbReference type="ARBA" id="ARBA00023136"/>
    </source>
</evidence>
<evidence type="ECO:0000256" key="5">
    <source>
        <dbReference type="ARBA" id="ARBA00022692"/>
    </source>
</evidence>
<keyword evidence="7 8" id="KW-0472">Membrane</keyword>
<dbReference type="GeneID" id="108673351"/>
<feature type="transmembrane region" description="Helical" evidence="8">
    <location>
        <begin position="86"/>
        <end position="105"/>
    </location>
</feature>
<dbReference type="RefSeq" id="XP_018016654.2">
    <property type="nucleotide sequence ID" value="XM_018161165.2"/>
</dbReference>
<feature type="transmembrane region" description="Helical" evidence="8">
    <location>
        <begin position="289"/>
        <end position="313"/>
    </location>
</feature>
<dbReference type="InterPro" id="IPR005828">
    <property type="entry name" value="MFS_sugar_transport-like"/>
</dbReference>
<feature type="transmembrane region" description="Helical" evidence="8">
    <location>
        <begin position="417"/>
        <end position="436"/>
    </location>
</feature>
<evidence type="ECO:0000256" key="2">
    <source>
        <dbReference type="ARBA" id="ARBA00022448"/>
    </source>
</evidence>
<keyword evidence="5 8" id="KW-0812">Transmembrane</keyword>
<dbReference type="OMA" id="LQYQIPW"/>
<evidence type="ECO:0000256" key="3">
    <source>
        <dbReference type="ARBA" id="ARBA00022475"/>
    </source>
</evidence>
<reference evidence="11" key="1">
    <citation type="submission" date="2025-08" db="UniProtKB">
        <authorList>
            <consortium name="RefSeq"/>
        </authorList>
    </citation>
    <scope>IDENTIFICATION</scope>
    <source>
        <tissue evidence="11">Whole organism</tissue>
    </source>
</reference>